<keyword evidence="2" id="KW-1185">Reference proteome</keyword>
<sequence length="69" mass="7785">MCSLCSVFSEGILERTIYTWCWNLSSKGGKKRLERLPTVVFSLESRRNLQNPNFTHLASCVCVCVCVGL</sequence>
<gene>
    <name evidence="1" type="ORF">AMECASPLE_006434</name>
</gene>
<accession>A0ABV0XZF1</accession>
<evidence type="ECO:0000313" key="2">
    <source>
        <dbReference type="Proteomes" id="UP001469553"/>
    </source>
</evidence>
<protein>
    <submittedName>
        <fullName evidence="1">Uncharacterized protein</fullName>
    </submittedName>
</protein>
<dbReference type="EMBL" id="JAHRIP010019120">
    <property type="protein sequence ID" value="MEQ2286830.1"/>
    <property type="molecule type" value="Genomic_DNA"/>
</dbReference>
<reference evidence="1 2" key="1">
    <citation type="submission" date="2021-06" db="EMBL/GenBank/DDBJ databases">
        <authorList>
            <person name="Palmer J.M."/>
        </authorList>
    </citation>
    <scope>NUCLEOTIDE SEQUENCE [LARGE SCALE GENOMIC DNA]</scope>
    <source>
        <strain evidence="1 2">AS_MEX2019</strain>
        <tissue evidence="1">Muscle</tissue>
    </source>
</reference>
<proteinExistence type="predicted"/>
<comment type="caution">
    <text evidence="1">The sequence shown here is derived from an EMBL/GenBank/DDBJ whole genome shotgun (WGS) entry which is preliminary data.</text>
</comment>
<organism evidence="1 2">
    <name type="scientific">Ameca splendens</name>
    <dbReference type="NCBI Taxonomy" id="208324"/>
    <lineage>
        <taxon>Eukaryota</taxon>
        <taxon>Metazoa</taxon>
        <taxon>Chordata</taxon>
        <taxon>Craniata</taxon>
        <taxon>Vertebrata</taxon>
        <taxon>Euteleostomi</taxon>
        <taxon>Actinopterygii</taxon>
        <taxon>Neopterygii</taxon>
        <taxon>Teleostei</taxon>
        <taxon>Neoteleostei</taxon>
        <taxon>Acanthomorphata</taxon>
        <taxon>Ovalentaria</taxon>
        <taxon>Atherinomorphae</taxon>
        <taxon>Cyprinodontiformes</taxon>
        <taxon>Goodeidae</taxon>
        <taxon>Ameca</taxon>
    </lineage>
</organism>
<dbReference type="Proteomes" id="UP001469553">
    <property type="component" value="Unassembled WGS sequence"/>
</dbReference>
<evidence type="ECO:0000313" key="1">
    <source>
        <dbReference type="EMBL" id="MEQ2286830.1"/>
    </source>
</evidence>
<name>A0ABV0XZF1_9TELE</name>